<evidence type="ECO:0000256" key="6">
    <source>
        <dbReference type="ARBA" id="ARBA00042361"/>
    </source>
</evidence>
<protein>
    <recommendedName>
        <fullName evidence="5">Adenosine 5'-monophosphoramidase HINT3</fullName>
    </recommendedName>
    <alternativeName>
        <fullName evidence="6">Histidine triad nucleotide-binding protein 3</fullName>
    </alternativeName>
</protein>
<comment type="catalytic activity">
    <reaction evidence="3">
        <text>adenosine 5'-phosphoramidate + H2O = NH4(+) + AMP</text>
        <dbReference type="Rhea" id="RHEA:67916"/>
        <dbReference type="ChEBI" id="CHEBI:15377"/>
        <dbReference type="ChEBI" id="CHEBI:28938"/>
        <dbReference type="ChEBI" id="CHEBI:57890"/>
        <dbReference type="ChEBI" id="CHEBI:456215"/>
    </reaction>
</comment>
<dbReference type="AlphaFoldDB" id="A0A8S3YG92"/>
<name>A0A8S3YG92_9EUPU</name>
<accession>A0A8S3YG92</accession>
<sequence>MADSGLSDTERHKCLFCRIAHNQEPSSRLLYEKDGIVIFKDIRPAAAHHYLVVPQEHIKDPKHLGPKDIDLVNKLVAVGEEFLTQGGGDIADSRLGFHWPPFNSISHLHLHVISPASSMGFMASLIFRPNSLWFVTADWLLNRLKNMKRI</sequence>
<dbReference type="GO" id="GO:0016787">
    <property type="term" value="F:hydrolase activity"/>
    <property type="evidence" value="ECO:0007669"/>
    <property type="project" value="UniProtKB-KW"/>
</dbReference>
<feature type="domain" description="HIT" evidence="8">
    <location>
        <begin position="15"/>
        <end position="124"/>
    </location>
</feature>
<dbReference type="PROSITE" id="PS51084">
    <property type="entry name" value="HIT_2"/>
    <property type="match status" value="1"/>
</dbReference>
<dbReference type="InterPro" id="IPR011146">
    <property type="entry name" value="HIT-like"/>
</dbReference>
<keyword evidence="10" id="KW-1185">Reference proteome</keyword>
<dbReference type="GO" id="GO:0000166">
    <property type="term" value="F:nucleotide binding"/>
    <property type="evidence" value="ECO:0007669"/>
    <property type="project" value="UniProtKB-KW"/>
</dbReference>
<organism evidence="9 10">
    <name type="scientific">Candidula unifasciata</name>
    <dbReference type="NCBI Taxonomy" id="100452"/>
    <lineage>
        <taxon>Eukaryota</taxon>
        <taxon>Metazoa</taxon>
        <taxon>Spiralia</taxon>
        <taxon>Lophotrochozoa</taxon>
        <taxon>Mollusca</taxon>
        <taxon>Gastropoda</taxon>
        <taxon>Heterobranchia</taxon>
        <taxon>Euthyneura</taxon>
        <taxon>Panpulmonata</taxon>
        <taxon>Eupulmonata</taxon>
        <taxon>Stylommatophora</taxon>
        <taxon>Helicina</taxon>
        <taxon>Helicoidea</taxon>
        <taxon>Geomitridae</taxon>
        <taxon>Candidula</taxon>
    </lineage>
</organism>
<evidence type="ECO:0000256" key="5">
    <source>
        <dbReference type="ARBA" id="ARBA00039802"/>
    </source>
</evidence>
<evidence type="ECO:0000256" key="1">
    <source>
        <dbReference type="ARBA" id="ARBA00022741"/>
    </source>
</evidence>
<dbReference type="PANTHER" id="PTHR12486:SF5">
    <property type="entry name" value="ADENOSINE 5'-MONOPHOSPHORAMIDASE HINT3"/>
    <property type="match status" value="1"/>
</dbReference>
<evidence type="ECO:0000256" key="4">
    <source>
        <dbReference type="ARBA" id="ARBA00025764"/>
    </source>
</evidence>
<dbReference type="InterPro" id="IPR036265">
    <property type="entry name" value="HIT-like_sf"/>
</dbReference>
<gene>
    <name evidence="9" type="ORF">CUNI_LOCUS1791</name>
</gene>
<evidence type="ECO:0000313" key="10">
    <source>
        <dbReference type="Proteomes" id="UP000678393"/>
    </source>
</evidence>
<keyword evidence="2" id="KW-0378">Hydrolase</keyword>
<comment type="caution">
    <text evidence="9">The sequence shown here is derived from an EMBL/GenBank/DDBJ whole genome shotgun (WGS) entry which is preliminary data.</text>
</comment>
<evidence type="ECO:0000256" key="3">
    <source>
        <dbReference type="ARBA" id="ARBA00024472"/>
    </source>
</evidence>
<feature type="short sequence motif" description="Histidine triad motif" evidence="7">
    <location>
        <begin position="107"/>
        <end position="111"/>
    </location>
</feature>
<dbReference type="Proteomes" id="UP000678393">
    <property type="component" value="Unassembled WGS sequence"/>
</dbReference>
<keyword evidence="1" id="KW-0547">Nucleotide-binding</keyword>
<evidence type="ECO:0000313" key="9">
    <source>
        <dbReference type="EMBL" id="CAG5116233.1"/>
    </source>
</evidence>
<reference evidence="9" key="1">
    <citation type="submission" date="2021-04" db="EMBL/GenBank/DDBJ databases">
        <authorList>
            <consortium name="Molecular Ecology Group"/>
        </authorList>
    </citation>
    <scope>NUCLEOTIDE SEQUENCE</scope>
</reference>
<evidence type="ECO:0000256" key="7">
    <source>
        <dbReference type="PROSITE-ProRule" id="PRU00464"/>
    </source>
</evidence>
<comment type="similarity">
    <text evidence="4">Belongs to the HINT family.</text>
</comment>
<dbReference type="Pfam" id="PF11969">
    <property type="entry name" value="DcpS_C"/>
    <property type="match status" value="1"/>
</dbReference>
<proteinExistence type="inferred from homology"/>
<dbReference type="PANTHER" id="PTHR12486">
    <property type="entry name" value="APRATAXIN-RELATED"/>
    <property type="match status" value="1"/>
</dbReference>
<evidence type="ECO:0000259" key="8">
    <source>
        <dbReference type="PROSITE" id="PS51084"/>
    </source>
</evidence>
<evidence type="ECO:0000256" key="2">
    <source>
        <dbReference type="ARBA" id="ARBA00022801"/>
    </source>
</evidence>
<dbReference type="EMBL" id="CAJHNH020000224">
    <property type="protein sequence ID" value="CAG5116233.1"/>
    <property type="molecule type" value="Genomic_DNA"/>
</dbReference>
<dbReference type="Gene3D" id="3.30.428.10">
    <property type="entry name" value="HIT-like"/>
    <property type="match status" value="1"/>
</dbReference>
<dbReference type="OrthoDB" id="1915375at2759"/>
<dbReference type="SUPFAM" id="SSF54197">
    <property type="entry name" value="HIT-like"/>
    <property type="match status" value="1"/>
</dbReference>